<name>A0A562UYF1_9ACTN</name>
<feature type="transmembrane region" description="Helical" evidence="1">
    <location>
        <begin position="165"/>
        <end position="194"/>
    </location>
</feature>
<keyword evidence="1" id="KW-0472">Membrane</keyword>
<comment type="caution">
    <text evidence="2">The sequence shown here is derived from an EMBL/GenBank/DDBJ whole genome shotgun (WGS) entry which is preliminary data.</text>
</comment>
<keyword evidence="1" id="KW-1133">Transmembrane helix</keyword>
<gene>
    <name evidence="2" type="ORF">LX16_4069</name>
</gene>
<feature type="transmembrane region" description="Helical" evidence="1">
    <location>
        <begin position="57"/>
        <end position="79"/>
    </location>
</feature>
<dbReference type="Proteomes" id="UP000321617">
    <property type="component" value="Unassembled WGS sequence"/>
</dbReference>
<organism evidence="2 3">
    <name type="scientific">Stackebrandtia albiflava</name>
    <dbReference type="NCBI Taxonomy" id="406432"/>
    <lineage>
        <taxon>Bacteria</taxon>
        <taxon>Bacillati</taxon>
        <taxon>Actinomycetota</taxon>
        <taxon>Actinomycetes</taxon>
        <taxon>Glycomycetales</taxon>
        <taxon>Glycomycetaceae</taxon>
        <taxon>Stackebrandtia</taxon>
    </lineage>
</organism>
<protein>
    <recommendedName>
        <fullName evidence="4">Glycerophosphoryl diester phosphodiesterase family protein</fullName>
    </recommendedName>
</protein>
<feature type="transmembrane region" description="Helical" evidence="1">
    <location>
        <begin position="126"/>
        <end position="144"/>
    </location>
</feature>
<feature type="transmembrane region" description="Helical" evidence="1">
    <location>
        <begin position="200"/>
        <end position="231"/>
    </location>
</feature>
<accession>A0A562UYF1</accession>
<proteinExistence type="predicted"/>
<dbReference type="EMBL" id="VLLL01000007">
    <property type="protein sequence ID" value="TWJ10649.1"/>
    <property type="molecule type" value="Genomic_DNA"/>
</dbReference>
<evidence type="ECO:0008006" key="4">
    <source>
        <dbReference type="Google" id="ProtNLM"/>
    </source>
</evidence>
<sequence>MEVFHRSWRTIAVLMLIGVFIPSVILGSTNSLSGVDLYGASMDEYDTEMIGRSLPSLIAALIVGYLTALAWTAALRAAVKESVGESVSVGESLAYGLRRGLRLWGWGILAYLTVVIGLVLCVLPGLWALFALSLIAPAATFEAGSPYVRSIKLTHRNFGGALGRLVLAWLVIVLFGCVVGLIGGAVSAAAAVALSGAAEVIVLILVQAVMSLVLIIPSVWLVGMILCTYVWARGRTEPVSAASLSMEADR</sequence>
<evidence type="ECO:0000313" key="2">
    <source>
        <dbReference type="EMBL" id="TWJ10649.1"/>
    </source>
</evidence>
<evidence type="ECO:0000313" key="3">
    <source>
        <dbReference type="Proteomes" id="UP000321617"/>
    </source>
</evidence>
<feature type="transmembrane region" description="Helical" evidence="1">
    <location>
        <begin position="100"/>
        <end position="120"/>
    </location>
</feature>
<dbReference type="AlphaFoldDB" id="A0A562UYF1"/>
<evidence type="ECO:0000256" key="1">
    <source>
        <dbReference type="SAM" id="Phobius"/>
    </source>
</evidence>
<keyword evidence="3" id="KW-1185">Reference proteome</keyword>
<keyword evidence="1" id="KW-0812">Transmembrane</keyword>
<reference evidence="2 3" key="1">
    <citation type="journal article" date="2013" name="Stand. Genomic Sci.">
        <title>Genomic Encyclopedia of Type Strains, Phase I: The one thousand microbial genomes (KMG-I) project.</title>
        <authorList>
            <person name="Kyrpides N.C."/>
            <person name="Woyke T."/>
            <person name="Eisen J.A."/>
            <person name="Garrity G."/>
            <person name="Lilburn T.G."/>
            <person name="Beck B.J."/>
            <person name="Whitman W.B."/>
            <person name="Hugenholtz P."/>
            <person name="Klenk H.P."/>
        </authorList>
    </citation>
    <scope>NUCLEOTIDE SEQUENCE [LARGE SCALE GENOMIC DNA]</scope>
    <source>
        <strain evidence="2 3">DSM 45044</strain>
    </source>
</reference>